<name>A0A919AYJ0_9PROT</name>
<feature type="region of interest" description="Disordered" evidence="1">
    <location>
        <begin position="76"/>
        <end position="98"/>
    </location>
</feature>
<dbReference type="RefSeq" id="WP_191253678.1">
    <property type="nucleotide sequence ID" value="NZ_BNCI01000002.1"/>
</dbReference>
<dbReference type="InterPro" id="IPR027843">
    <property type="entry name" value="DUF4440"/>
</dbReference>
<proteinExistence type="predicted"/>
<organism evidence="4 5">
    <name type="scientific">Kordiimonas sediminis</name>
    <dbReference type="NCBI Taxonomy" id="1735581"/>
    <lineage>
        <taxon>Bacteria</taxon>
        <taxon>Pseudomonadati</taxon>
        <taxon>Pseudomonadota</taxon>
        <taxon>Alphaproteobacteria</taxon>
        <taxon>Kordiimonadales</taxon>
        <taxon>Kordiimonadaceae</taxon>
        <taxon>Kordiimonas</taxon>
    </lineage>
</organism>
<feature type="chain" id="PRO_5037793247" description="DUF4440 domain-containing protein" evidence="2">
    <location>
        <begin position="26"/>
        <end position="160"/>
    </location>
</feature>
<accession>A0A919AYJ0</accession>
<sequence length="160" mass="17863">MIKPTSFLLSLAVCFAVLFTVPASASDDQAELKQLLDQFLSMPADAIYENHDRFWAEDLVYTGSRGNRTTKQAILQSVRDREAEEAAEDTGETRHDPSYSAEDVDIRVYDTTAVVAFKLVATTGTENGITIDTYYNTGTFLKRDGVWKAVAWQATRIPKE</sequence>
<dbReference type="AlphaFoldDB" id="A0A919AYJ0"/>
<dbReference type="SUPFAM" id="SSF54427">
    <property type="entry name" value="NTF2-like"/>
    <property type="match status" value="1"/>
</dbReference>
<feature type="domain" description="DUF4440" evidence="3">
    <location>
        <begin position="50"/>
        <end position="148"/>
    </location>
</feature>
<protein>
    <recommendedName>
        <fullName evidence="3">DUF4440 domain-containing protein</fullName>
    </recommendedName>
</protein>
<dbReference type="Pfam" id="PF14534">
    <property type="entry name" value="DUF4440"/>
    <property type="match status" value="1"/>
</dbReference>
<feature type="signal peptide" evidence="2">
    <location>
        <begin position="1"/>
        <end position="25"/>
    </location>
</feature>
<comment type="caution">
    <text evidence="4">The sequence shown here is derived from an EMBL/GenBank/DDBJ whole genome shotgun (WGS) entry which is preliminary data.</text>
</comment>
<dbReference type="InterPro" id="IPR032710">
    <property type="entry name" value="NTF2-like_dom_sf"/>
</dbReference>
<reference evidence="4" key="1">
    <citation type="journal article" date="2014" name="Int. J. Syst. Evol. Microbiol.">
        <title>Complete genome sequence of Corynebacterium casei LMG S-19264T (=DSM 44701T), isolated from a smear-ripened cheese.</title>
        <authorList>
            <consortium name="US DOE Joint Genome Institute (JGI-PGF)"/>
            <person name="Walter F."/>
            <person name="Albersmeier A."/>
            <person name="Kalinowski J."/>
            <person name="Ruckert C."/>
        </authorList>
    </citation>
    <scope>NUCLEOTIDE SEQUENCE</scope>
    <source>
        <strain evidence="4">KCTC 42590</strain>
    </source>
</reference>
<reference evidence="4" key="2">
    <citation type="submission" date="2020-09" db="EMBL/GenBank/DDBJ databases">
        <authorList>
            <person name="Sun Q."/>
            <person name="Kim S."/>
        </authorList>
    </citation>
    <scope>NUCLEOTIDE SEQUENCE</scope>
    <source>
        <strain evidence="4">KCTC 42590</strain>
    </source>
</reference>
<gene>
    <name evidence="4" type="ORF">GCM10017044_26260</name>
</gene>
<dbReference type="Gene3D" id="3.10.450.50">
    <property type="match status" value="1"/>
</dbReference>
<dbReference type="EMBL" id="BNCI01000002">
    <property type="protein sequence ID" value="GHF29738.1"/>
    <property type="molecule type" value="Genomic_DNA"/>
</dbReference>
<evidence type="ECO:0000256" key="1">
    <source>
        <dbReference type="SAM" id="MobiDB-lite"/>
    </source>
</evidence>
<keyword evidence="2" id="KW-0732">Signal</keyword>
<keyword evidence="5" id="KW-1185">Reference proteome</keyword>
<evidence type="ECO:0000259" key="3">
    <source>
        <dbReference type="Pfam" id="PF14534"/>
    </source>
</evidence>
<dbReference type="Proteomes" id="UP000630923">
    <property type="component" value="Unassembled WGS sequence"/>
</dbReference>
<evidence type="ECO:0000313" key="4">
    <source>
        <dbReference type="EMBL" id="GHF29738.1"/>
    </source>
</evidence>
<evidence type="ECO:0000256" key="2">
    <source>
        <dbReference type="SAM" id="SignalP"/>
    </source>
</evidence>
<evidence type="ECO:0000313" key="5">
    <source>
        <dbReference type="Proteomes" id="UP000630923"/>
    </source>
</evidence>